<evidence type="ECO:0000256" key="2">
    <source>
        <dbReference type="ARBA" id="ARBA00022737"/>
    </source>
</evidence>
<dbReference type="Proteomes" id="UP000825729">
    <property type="component" value="Unassembled WGS sequence"/>
</dbReference>
<feature type="repeat" description="PPR" evidence="3">
    <location>
        <begin position="1008"/>
        <end position="1042"/>
    </location>
</feature>
<dbReference type="NCBIfam" id="TIGR00756">
    <property type="entry name" value="PPR"/>
    <property type="match status" value="15"/>
</dbReference>
<feature type="repeat" description="PPR" evidence="3">
    <location>
        <begin position="1043"/>
        <end position="1077"/>
    </location>
</feature>
<evidence type="ECO:0000256" key="3">
    <source>
        <dbReference type="PROSITE-ProRule" id="PRU00708"/>
    </source>
</evidence>
<dbReference type="Pfam" id="PF01535">
    <property type="entry name" value="PPR"/>
    <property type="match status" value="1"/>
</dbReference>
<feature type="repeat" description="PPR" evidence="3">
    <location>
        <begin position="343"/>
        <end position="377"/>
    </location>
</feature>
<dbReference type="PANTHER" id="PTHR47447:SF26">
    <property type="entry name" value="CHLOROPLAST RNA SPLICING4"/>
    <property type="match status" value="1"/>
</dbReference>
<dbReference type="Pfam" id="PF13812">
    <property type="entry name" value="PPR_3"/>
    <property type="match status" value="4"/>
</dbReference>
<dbReference type="EMBL" id="JAINDJ010000003">
    <property type="protein sequence ID" value="KAG9452917.1"/>
    <property type="molecule type" value="Genomic_DNA"/>
</dbReference>
<reference evidence="5 6" key="1">
    <citation type="submission" date="2021-07" db="EMBL/GenBank/DDBJ databases">
        <title>The Aristolochia fimbriata genome: insights into angiosperm evolution, floral development and chemical biosynthesis.</title>
        <authorList>
            <person name="Jiao Y."/>
        </authorList>
    </citation>
    <scope>NUCLEOTIDE SEQUENCE [LARGE SCALE GENOMIC DNA]</scope>
    <source>
        <strain evidence="5">IBCAS-2021</strain>
        <tissue evidence="5">Leaf</tissue>
    </source>
</reference>
<feature type="repeat" description="PPR" evidence="3">
    <location>
        <begin position="798"/>
        <end position="832"/>
    </location>
</feature>
<evidence type="ECO:0000256" key="4">
    <source>
        <dbReference type="SAM" id="MobiDB-lite"/>
    </source>
</evidence>
<evidence type="ECO:0000313" key="5">
    <source>
        <dbReference type="EMBL" id="KAG9452917.1"/>
    </source>
</evidence>
<accession>A0AAV7EVP6</accession>
<name>A0AAV7EVP6_ARIFI</name>
<dbReference type="Pfam" id="PF13041">
    <property type="entry name" value="PPR_2"/>
    <property type="match status" value="5"/>
</dbReference>
<feature type="repeat" description="PPR" evidence="3">
    <location>
        <begin position="868"/>
        <end position="902"/>
    </location>
</feature>
<evidence type="ECO:0000256" key="1">
    <source>
        <dbReference type="ARBA" id="ARBA00007626"/>
    </source>
</evidence>
<keyword evidence="6" id="KW-1185">Reference proteome</keyword>
<comment type="similarity">
    <text evidence="1">Belongs to the PPR family. P subfamily.</text>
</comment>
<feature type="repeat" description="PPR" evidence="3">
    <location>
        <begin position="271"/>
        <end position="307"/>
    </location>
</feature>
<feature type="repeat" description="PPR" evidence="3">
    <location>
        <begin position="413"/>
        <end position="447"/>
    </location>
</feature>
<feature type="repeat" description="PPR" evidence="3">
    <location>
        <begin position="973"/>
        <end position="1007"/>
    </location>
</feature>
<keyword evidence="2" id="KW-0677">Repeat</keyword>
<gene>
    <name evidence="5" type="ORF">H6P81_005821</name>
</gene>
<feature type="repeat" description="PPR" evidence="3">
    <location>
        <begin position="483"/>
        <end position="517"/>
    </location>
</feature>
<dbReference type="PROSITE" id="PS51375">
    <property type="entry name" value="PPR"/>
    <property type="match status" value="17"/>
</dbReference>
<feature type="repeat" description="PPR" evidence="3">
    <location>
        <begin position="518"/>
        <end position="552"/>
    </location>
</feature>
<feature type="repeat" description="PPR" evidence="3">
    <location>
        <begin position="308"/>
        <end position="342"/>
    </location>
</feature>
<feature type="repeat" description="PPR" evidence="3">
    <location>
        <begin position="448"/>
        <end position="482"/>
    </location>
</feature>
<protein>
    <recommendedName>
        <fullName evidence="7">Pentatricopeptide repeat-containing protein</fullName>
    </recommendedName>
</protein>
<dbReference type="InterPro" id="IPR002885">
    <property type="entry name" value="PPR_rpt"/>
</dbReference>
<dbReference type="Gene3D" id="1.25.40.10">
    <property type="entry name" value="Tetratricopeptide repeat domain"/>
    <property type="match status" value="9"/>
</dbReference>
<comment type="caution">
    <text evidence="5">The sequence shown here is derived from an EMBL/GenBank/DDBJ whole genome shotgun (WGS) entry which is preliminary data.</text>
</comment>
<feature type="repeat" description="PPR" evidence="3">
    <location>
        <begin position="378"/>
        <end position="412"/>
    </location>
</feature>
<proteinExistence type="inferred from homology"/>
<evidence type="ECO:0000313" key="6">
    <source>
        <dbReference type="Proteomes" id="UP000825729"/>
    </source>
</evidence>
<feature type="repeat" description="PPR" evidence="3">
    <location>
        <begin position="1113"/>
        <end position="1147"/>
    </location>
</feature>
<evidence type="ECO:0008006" key="7">
    <source>
        <dbReference type="Google" id="ProtNLM"/>
    </source>
</evidence>
<sequence length="1503" mass="169543">MASTGLPLPCTCPSPDGRLPNHAVKVRLVCSSLDCSCSASASKQATALKFTYSRAIPSVRWPDLKIQQLKSPETQLPPLHLIQSVETEESETETLTQTHDGEDAGPSLDSGRLVAQSRTKKKKMTKLALKRAKDWRQRVQLLTDKILNLKPEQFVADVLDERMVQMTPTDYCFVVKWVGQANWTRALEVYEWLNVRHWYSPNARMLATILSVLGKANQEALAEEIFQRAESGIGDVIQVYNSMMGVFARNGKFSRVQELLSLMRARGCEPDLISFNTLINARAKAGSLPPGSALALLAEVRRSGLRPDTITYNTLISACSRVSNLEEAVKIYVDMEASSCQPDLWTYNAMISVYGRCDMASEADRLFKELGRRGFLPDAVTYNSLLYAFAKEGNVEKVESVCEEMVEAGFRKDEMTYNTIIHMYGKQGRHELAIGLYKDMTLVGCKPDTVTYTVLIDSLGKADRVTEAAKIMSEMVDAQVRPTLRTFSALICGYAKAGMRVEAEETFDCMLKSGIKPDQLAYSVMLDILLRSKEMRKAIGLYLEMISCGFKPDQGLYKAMILVFNKENKHEEVAMLIRDMQKVCGMNPKEILSLLVKAESYDRAADMLKLSITQGYEPERENLVSILNSYSSSGRHTEARNLLIFLKEHRPESSVLVSEALIVMLCEDRQLDAAMEEYMNVKGFALAKNSHKNSQVYEALVKCCAETESYNEVSQVLSDMKFYAVEPCMDVYQCAVITYCKLGFPETGQQWLDQAERNGIVFTDQFLYVSLLEAYGKLKLVQRAEALVGRLRLHSQVDRKVWNALIDAYAANGLYEQARAIFNTMAKNGPSPTVDSMNGLLQALIVDKRLDELYVVVDELQDMGFKISKSSILLMLDAFARAGNIFEVKKIYNGMKAAGFLPTMHLYRSIIELCARESRVRDVELMVAEMDEAGFKPDLVIFNSLLQMYTSIEDFKKAAEVYSSIRQGGFKPDVDTYNTLILMYCRDLRPEEGLSILREMQNEGLEPKLDTYKSLMAACSKQKLIEQAENLFQELSTNGYKVDRSVYHMMMKMYRDCGNHEKAQSLLVQMKETGVVPTVATMHILMVSYGSAGQPAEAESLLNNLKTSGLVLNTIPYGSVIDAYLKNNDYHSGIQKLEEMRKDGIEPDCRIWTCFIRAASLCPQTTKALFLLNALRDVGFDLPIRLLTEKTDSLVIEVDHLFKQLESFEDNSSFNFVNALEDLLWAFQQRSTALWVFQVAIRRGIYRHNLFRVSEKDWGADFRKLSAGAALVALTLLLDHMQDASLQGSPESPKSVVLITGTAEYNMVSLNSTLKAYLWEMGSPFLPCRHRTGLLVSKAHSLRMWLKDSPFCMDLELRDASSLPELNSMKLHDGCFMRAGLVPVFKDICERLGTVTAKKFSRLALLSDEERDKVITADIEGKKQKLKKMKERKEIQRPKTRLKLGRRKFTRSARSNMKRLLLATEEVSPNQAILYSSSTGGDKGHRSHQVLSFLARTLNFEEW</sequence>
<dbReference type="PANTHER" id="PTHR47447">
    <property type="entry name" value="OS03G0856100 PROTEIN"/>
    <property type="match status" value="1"/>
</dbReference>
<feature type="repeat" description="PPR" evidence="3">
    <location>
        <begin position="236"/>
        <end position="270"/>
    </location>
</feature>
<feature type="region of interest" description="Disordered" evidence="4">
    <location>
        <begin position="86"/>
        <end position="115"/>
    </location>
</feature>
<feature type="repeat" description="PPR" evidence="3">
    <location>
        <begin position="903"/>
        <end position="937"/>
    </location>
</feature>
<dbReference type="InterPro" id="IPR011990">
    <property type="entry name" value="TPR-like_helical_dom_sf"/>
</dbReference>
<feature type="repeat" description="PPR" evidence="3">
    <location>
        <begin position="938"/>
        <end position="972"/>
    </location>
</feature>
<organism evidence="5 6">
    <name type="scientific">Aristolochia fimbriata</name>
    <name type="common">White veined hardy Dutchman's pipe vine</name>
    <dbReference type="NCBI Taxonomy" id="158543"/>
    <lineage>
        <taxon>Eukaryota</taxon>
        <taxon>Viridiplantae</taxon>
        <taxon>Streptophyta</taxon>
        <taxon>Embryophyta</taxon>
        <taxon>Tracheophyta</taxon>
        <taxon>Spermatophyta</taxon>
        <taxon>Magnoliopsida</taxon>
        <taxon>Magnoliidae</taxon>
        <taxon>Piperales</taxon>
        <taxon>Aristolochiaceae</taxon>
        <taxon>Aristolochia</taxon>
    </lineage>
</organism>